<sequence length="438" mass="48208">MKVDALPIEDNTNGWSAILPARIPKASLNGDVSADWLVVGAGYAGLAAARRLAELRPENSVVLLEALAIGEGASGRNSGFAIDVPHNVGSSMEELEQAAHYKRLLRAGADWLEQLMQTQNIDCQWARKGKYHCAVSPRLAEKVLSVYEHELKSQCIDYQVLNREQLRDRLGTSYFHAGIYTPSDGLLNPAALVRGLADSLPPNVRLFENTPVLDLEEGTYFVAKTPLGIVRAKKVVLATNVFLPKFGYYTQRMFPIASFATLTSPLSKPQRMRIGDPEEWGVTPVNALVGATMRYTHDHRILIRQHFHYAPGYAIPASVRDRVRSEHKRVFDARFPELSDAKMEHFWAGTINITRNGAPAWGQVAPKVFAAGGCNGVGVVKQTIAGRLLAEYASGESSLLVKDMMALGAPSSLPSRPFLDLGVRGYLALERWKGRSEY</sequence>
<dbReference type="Gene3D" id="3.50.50.60">
    <property type="entry name" value="FAD/NAD(P)-binding domain"/>
    <property type="match status" value="1"/>
</dbReference>
<proteinExistence type="predicted"/>
<feature type="domain" description="FAD dependent oxidoreductase" evidence="2">
    <location>
        <begin position="35"/>
        <end position="391"/>
    </location>
</feature>
<dbReference type="EMBL" id="JBHSGA010000011">
    <property type="protein sequence ID" value="MFC4526269.1"/>
    <property type="molecule type" value="Genomic_DNA"/>
</dbReference>
<dbReference type="RefSeq" id="WP_266150907.1">
    <property type="nucleotide sequence ID" value="NZ_CP064028.1"/>
</dbReference>
<dbReference type="GO" id="GO:0016491">
    <property type="term" value="F:oxidoreductase activity"/>
    <property type="evidence" value="ECO:0007669"/>
    <property type="project" value="UniProtKB-KW"/>
</dbReference>
<dbReference type="EC" id="1.-.-.-" evidence="3"/>
<dbReference type="InterPro" id="IPR006076">
    <property type="entry name" value="FAD-dep_OxRdtase"/>
</dbReference>
<gene>
    <name evidence="3" type="ORF">ACFO5W_06420</name>
</gene>
<dbReference type="SUPFAM" id="SSF51905">
    <property type="entry name" value="FAD/NAD(P)-binding domain"/>
    <property type="match status" value="1"/>
</dbReference>
<dbReference type="PANTHER" id="PTHR13847">
    <property type="entry name" value="SARCOSINE DEHYDROGENASE-RELATED"/>
    <property type="match status" value="1"/>
</dbReference>
<dbReference type="Proteomes" id="UP001595961">
    <property type="component" value="Unassembled WGS sequence"/>
</dbReference>
<dbReference type="Pfam" id="PF01266">
    <property type="entry name" value="DAO"/>
    <property type="match status" value="1"/>
</dbReference>
<name>A0ABV9BZV4_9GAMM</name>
<evidence type="ECO:0000259" key="2">
    <source>
        <dbReference type="Pfam" id="PF01266"/>
    </source>
</evidence>
<protein>
    <submittedName>
        <fullName evidence="3">NAD(P)/FAD-dependent oxidoreductase</fullName>
        <ecNumber evidence="3">1.-.-.-</ecNumber>
    </submittedName>
</protein>
<comment type="caution">
    <text evidence="3">The sequence shown here is derived from an EMBL/GenBank/DDBJ whole genome shotgun (WGS) entry which is preliminary data.</text>
</comment>
<evidence type="ECO:0000313" key="3">
    <source>
        <dbReference type="EMBL" id="MFC4526269.1"/>
    </source>
</evidence>
<organism evidence="3 4">
    <name type="scientific">Dyella halodurans</name>
    <dbReference type="NCBI Taxonomy" id="1920171"/>
    <lineage>
        <taxon>Bacteria</taxon>
        <taxon>Pseudomonadati</taxon>
        <taxon>Pseudomonadota</taxon>
        <taxon>Gammaproteobacteria</taxon>
        <taxon>Lysobacterales</taxon>
        <taxon>Rhodanobacteraceae</taxon>
        <taxon>Dyella</taxon>
    </lineage>
</organism>
<accession>A0ABV9BZV4</accession>
<keyword evidence="1 3" id="KW-0560">Oxidoreductase</keyword>
<keyword evidence="4" id="KW-1185">Reference proteome</keyword>
<evidence type="ECO:0000256" key="1">
    <source>
        <dbReference type="ARBA" id="ARBA00023002"/>
    </source>
</evidence>
<dbReference type="PANTHER" id="PTHR13847:SF281">
    <property type="entry name" value="FAD DEPENDENT OXIDOREDUCTASE DOMAIN-CONTAINING PROTEIN"/>
    <property type="match status" value="1"/>
</dbReference>
<reference evidence="4" key="1">
    <citation type="journal article" date="2019" name="Int. J. Syst. Evol. Microbiol.">
        <title>The Global Catalogue of Microorganisms (GCM) 10K type strain sequencing project: providing services to taxonomists for standard genome sequencing and annotation.</title>
        <authorList>
            <consortium name="The Broad Institute Genomics Platform"/>
            <consortium name="The Broad Institute Genome Sequencing Center for Infectious Disease"/>
            <person name="Wu L."/>
            <person name="Ma J."/>
        </authorList>
    </citation>
    <scope>NUCLEOTIDE SEQUENCE [LARGE SCALE GENOMIC DNA]</scope>
    <source>
        <strain evidence="4">CCM 4481</strain>
    </source>
</reference>
<evidence type="ECO:0000313" key="4">
    <source>
        <dbReference type="Proteomes" id="UP001595961"/>
    </source>
</evidence>
<dbReference type="InterPro" id="IPR036188">
    <property type="entry name" value="FAD/NAD-bd_sf"/>
</dbReference>
<dbReference type="Gene3D" id="3.30.9.10">
    <property type="entry name" value="D-Amino Acid Oxidase, subunit A, domain 2"/>
    <property type="match status" value="1"/>
</dbReference>